<dbReference type="Proteomes" id="UP000008524">
    <property type="component" value="Chromosome 1"/>
</dbReference>
<keyword evidence="3" id="KW-1185">Reference proteome</keyword>
<evidence type="ECO:0000313" key="3">
    <source>
        <dbReference type="Proteomes" id="UP000008524"/>
    </source>
</evidence>
<proteinExistence type="predicted"/>
<organism evidence="2 3">
    <name type="scientific">Trypanosoma brucei brucei (strain 927/4 GUTat10.1)</name>
    <dbReference type="NCBI Taxonomy" id="185431"/>
    <lineage>
        <taxon>Eukaryota</taxon>
        <taxon>Discoba</taxon>
        <taxon>Euglenozoa</taxon>
        <taxon>Kinetoplastea</taxon>
        <taxon>Metakinetoplastina</taxon>
        <taxon>Trypanosomatida</taxon>
        <taxon>Trypanosomatidae</taxon>
        <taxon>Trypanosoma</taxon>
    </lineage>
</organism>
<dbReference type="EMBL" id="AL929603">
    <property type="protein sequence ID" value="CAJ16237.1"/>
    <property type="molecule type" value="Genomic_DNA"/>
</dbReference>
<sequence>MSISYFGNGRSHPLSVTGVRNDTNENKEKRHNRNTIARPSTPCTAVVIVSICVWWNSCEQKGKGSCDYGSVNHIVNHFNLSRTLASVPPPPKSGFIPHAP</sequence>
<evidence type="ECO:0000256" key="1">
    <source>
        <dbReference type="SAM" id="MobiDB-lite"/>
    </source>
</evidence>
<feature type="region of interest" description="Disordered" evidence="1">
    <location>
        <begin position="1"/>
        <end position="35"/>
    </location>
</feature>
<dbReference type="InParanoid" id="Q4GZ29"/>
<reference evidence="3" key="2">
    <citation type="journal article" date="2005" name="Science">
        <title>The genome of the African trypanosome Trypanosoma brucei.</title>
        <authorList>
            <person name="Berriman M."/>
            <person name="Ghedin E."/>
            <person name="Hertz-Fowler C."/>
            <person name="Blandin G."/>
            <person name="Renauld H."/>
            <person name="Bartholomeu D.C."/>
            <person name="Lennard N.J."/>
            <person name="Caler E."/>
            <person name="Hamlin N.E."/>
            <person name="Haas B."/>
            <person name="Bohme U."/>
            <person name="Hannick L."/>
            <person name="Aslett M.A."/>
            <person name="Shallom J."/>
            <person name="Marcello L."/>
            <person name="Hou L."/>
            <person name="Wickstead B."/>
            <person name="Alsmark U.C."/>
            <person name="Arrowsmith C."/>
            <person name="Atkin R.J."/>
            <person name="Barron A.J."/>
            <person name="Bringaud F."/>
            <person name="Brooks K."/>
            <person name="Carrington M."/>
            <person name="Cherevach I."/>
            <person name="Chillingworth T.J."/>
            <person name="Churcher C."/>
            <person name="Clark L.N."/>
            <person name="Corton C.H."/>
            <person name="Cronin A."/>
            <person name="Davies R.M."/>
            <person name="Doggett J."/>
            <person name="Djikeng A."/>
            <person name="Feldblyum T."/>
            <person name="Field M.C."/>
            <person name="Fraser A."/>
            <person name="Goodhead I."/>
            <person name="Hance Z."/>
            <person name="Harper D."/>
            <person name="Harris B.R."/>
            <person name="Hauser H."/>
            <person name="Hostetler J."/>
            <person name="Ivens A."/>
            <person name="Jagels K."/>
            <person name="Johnson D."/>
            <person name="Johnson J."/>
            <person name="Jones K."/>
            <person name="Kerhornou A.X."/>
            <person name="Koo H."/>
            <person name="Larke N."/>
            <person name="Landfear S."/>
            <person name="Larkin C."/>
            <person name="Leech V."/>
            <person name="Line A."/>
            <person name="Lord A."/>
            <person name="Macleod A."/>
            <person name="Mooney P.J."/>
            <person name="Moule S."/>
            <person name="Martin D.M."/>
            <person name="Morgan G.W."/>
            <person name="Mungall K."/>
            <person name="Norbertczak H."/>
            <person name="Ormond D."/>
            <person name="Pai G."/>
            <person name="Peacock C.S."/>
            <person name="Peterson J."/>
            <person name="Quail M.A."/>
            <person name="Rabbinowitsch E."/>
            <person name="Rajandream M.A."/>
            <person name="Reitter C."/>
            <person name="Salzberg S.L."/>
            <person name="Sanders M."/>
            <person name="Schobel S."/>
            <person name="Sharp S."/>
            <person name="Simmonds M."/>
            <person name="Simpson A.J."/>
            <person name="Tallon L."/>
            <person name="Turner C.M."/>
            <person name="Tait A."/>
            <person name="Tivey A.R."/>
            <person name="Van Aken S."/>
            <person name="Walker D."/>
            <person name="Wanless D."/>
            <person name="Wang S."/>
            <person name="White B."/>
            <person name="White O."/>
            <person name="Whitehead S."/>
            <person name="Woodward J."/>
            <person name="Wortman J."/>
            <person name="Adams M.D."/>
            <person name="Embley T.M."/>
            <person name="Gull K."/>
            <person name="Ullu E."/>
            <person name="Barry J.D."/>
            <person name="Fairlamb A.H."/>
            <person name="Opperdoes F."/>
            <person name="Barrell B.G."/>
            <person name="Donelson J.E."/>
            <person name="Hall N."/>
            <person name="Fraser C.M."/>
            <person name="Melville S.E."/>
            <person name="El-Sayed N.M."/>
        </authorList>
    </citation>
    <scope>NUCLEOTIDE SEQUENCE [LARGE SCALE GENOMIC DNA]</scope>
    <source>
        <strain evidence="3">927/4 GUTat10.1</strain>
    </source>
</reference>
<dbReference type="GeneID" id="4357265"/>
<evidence type="ECO:0000313" key="2">
    <source>
        <dbReference type="EMBL" id="CAJ16237.1"/>
    </source>
</evidence>
<reference evidence="2 3" key="1">
    <citation type="journal article" date="2003" name="Nucleic Acids Res.">
        <title>The DNA sequence of chromosome I of an African trypanosome: gene content, chromosome organisation, recombination and polymorphism.</title>
        <authorList>
            <person name="Hall N."/>
            <person name="Berriman M."/>
            <person name="Lennard N.J."/>
            <person name="Harris B.R."/>
            <person name="Hertz-Fowler C."/>
            <person name="Bart-Delabesse E.N."/>
            <person name="Gerrare C.S."/>
            <person name="Atkin R.J."/>
            <person name="Barron A.J."/>
            <person name="Bowman S."/>
            <person name="Bray-Allen S.P."/>
            <person name="Bringaud F."/>
            <person name="Clark L.N."/>
            <person name="Corton C.H."/>
            <person name="Cronin A."/>
            <person name="Davies R."/>
            <person name="Doggett J."/>
            <person name="Fraser A."/>
            <person name="Gruter E."/>
            <person name="Hall S."/>
            <person name="Harper A.D."/>
            <person name="Kay M.P."/>
            <person name="Leech V."/>
            <person name="Mayes R."/>
            <person name="Price C."/>
            <person name="Quail M.A."/>
            <person name="Rabbinowitch E."/>
            <person name="Reitter C."/>
            <person name="Rutherford K."/>
            <person name="Sasse J."/>
            <person name="Sharp S."/>
            <person name="Shownkeen R."/>
            <person name="Macleod A."/>
            <person name="Taylor S."/>
            <person name="Tweedie A."/>
            <person name="Turner C.M.R."/>
            <person name="Tait A."/>
            <person name="Gull K."/>
            <person name="Barrell B."/>
            <person name="Melville S.E."/>
        </authorList>
    </citation>
    <scope>NUCLEOTIDE SEQUENCE [LARGE SCALE GENOMIC DNA]</scope>
    <source>
        <strain evidence="2 3">927/4 GUTat10.1</strain>
    </source>
</reference>
<dbReference type="PaxDb" id="5691-CAJ16237"/>
<name>Q4GZ29_TRYB2</name>
<dbReference type="AlphaFoldDB" id="Q4GZ29"/>
<protein>
    <submittedName>
        <fullName evidence="2">Uncharacterized protein</fullName>
    </submittedName>
</protein>
<dbReference type="KEGG" id="tbr:TB927.1.1900"/>
<dbReference type="RefSeq" id="XP_001218892.1">
    <property type="nucleotide sequence ID" value="XM_001218891.1"/>
</dbReference>
<gene>
    <name evidence="2" type="ORF">TB927.1.1900</name>
</gene>
<accession>Q4GZ29</accession>